<dbReference type="AlphaFoldDB" id="N1RF02"/>
<dbReference type="Pfam" id="PF00291">
    <property type="entry name" value="PALP"/>
    <property type="match status" value="1"/>
</dbReference>
<evidence type="ECO:0000256" key="9">
    <source>
        <dbReference type="ARBA" id="ARBA00023239"/>
    </source>
</evidence>
<evidence type="ECO:0000256" key="10">
    <source>
        <dbReference type="ARBA" id="ARBA00049406"/>
    </source>
</evidence>
<dbReference type="Proteomes" id="UP000016929">
    <property type="component" value="Unassembled WGS sequence"/>
</dbReference>
<evidence type="ECO:0000256" key="2">
    <source>
        <dbReference type="ARBA" id="ARBA00004496"/>
    </source>
</evidence>
<keyword evidence="13" id="KW-1185">Reference proteome</keyword>
<dbReference type="Gene3D" id="3.40.50.1100">
    <property type="match status" value="2"/>
</dbReference>
<dbReference type="GO" id="GO:0006565">
    <property type="term" value="P:L-serine catabolic process"/>
    <property type="evidence" value="ECO:0007669"/>
    <property type="project" value="TreeGrafter"/>
</dbReference>
<dbReference type="InterPro" id="IPR001926">
    <property type="entry name" value="TrpB-like_PALP"/>
</dbReference>
<dbReference type="GO" id="GO:0030170">
    <property type="term" value="F:pyridoxal phosphate binding"/>
    <property type="evidence" value="ECO:0007669"/>
    <property type="project" value="InterPro"/>
</dbReference>
<feature type="domain" description="Tryptophan synthase beta chain-like PALP" evidence="11">
    <location>
        <begin position="13"/>
        <end position="224"/>
    </location>
</feature>
<dbReference type="InterPro" id="IPR050147">
    <property type="entry name" value="Ser/Thr_Dehydratase"/>
</dbReference>
<dbReference type="GO" id="GO:0006567">
    <property type="term" value="P:L-threonine catabolic process"/>
    <property type="evidence" value="ECO:0007669"/>
    <property type="project" value="TreeGrafter"/>
</dbReference>
<dbReference type="GO" id="GO:0005737">
    <property type="term" value="C:cytoplasm"/>
    <property type="evidence" value="ECO:0007669"/>
    <property type="project" value="UniProtKB-SubCell"/>
</dbReference>
<dbReference type="PANTHER" id="PTHR48078">
    <property type="entry name" value="THREONINE DEHYDRATASE, MITOCHONDRIAL-RELATED"/>
    <property type="match status" value="1"/>
</dbReference>
<gene>
    <name evidence="12" type="ORF">FOC4_g10011161</name>
</gene>
<keyword evidence="7" id="KW-0963">Cytoplasm</keyword>
<keyword evidence="8" id="KW-0663">Pyridoxal phosphate</keyword>
<keyword evidence="6" id="KW-0312">Gluconeogenesis</keyword>
<reference evidence="13" key="1">
    <citation type="submission" date="2012-09" db="EMBL/GenBank/DDBJ databases">
        <title>Genome sequencing and comparative transcriptomics of race 1 and race 4 of banana pathogen: Fusarium oxysporum f. sp. cubense.</title>
        <authorList>
            <person name="Fang X."/>
            <person name="Huang J."/>
        </authorList>
    </citation>
    <scope>NUCLEOTIDE SEQUENCE [LARGE SCALE GENOMIC DNA]</scope>
    <source>
        <strain evidence="13">race 4</strain>
    </source>
</reference>
<dbReference type="GO" id="GO:0006094">
    <property type="term" value="P:gluconeogenesis"/>
    <property type="evidence" value="ECO:0007669"/>
    <property type="project" value="UniProtKB-KW"/>
</dbReference>
<comment type="similarity">
    <text evidence="4">Belongs to the serine/threonine dehydratase family.</text>
</comment>
<accession>N1RF02</accession>
<dbReference type="STRING" id="1229665.N1RF02"/>
<comment type="pathway">
    <text evidence="3">Carbohydrate biosynthesis; gluconeogenesis.</text>
</comment>
<comment type="cofactor">
    <cofactor evidence="1">
        <name>pyridoxal 5'-phosphate</name>
        <dbReference type="ChEBI" id="CHEBI:597326"/>
    </cofactor>
</comment>
<evidence type="ECO:0000256" key="4">
    <source>
        <dbReference type="ARBA" id="ARBA00010869"/>
    </source>
</evidence>
<evidence type="ECO:0000313" key="12">
    <source>
        <dbReference type="EMBL" id="EMT65183.1"/>
    </source>
</evidence>
<dbReference type="InterPro" id="IPR000634">
    <property type="entry name" value="Ser/Thr_deHydtase_PyrdxlP-BS"/>
</dbReference>
<dbReference type="EMBL" id="KB726990">
    <property type="protein sequence ID" value="EMT65183.1"/>
    <property type="molecule type" value="Genomic_DNA"/>
</dbReference>
<dbReference type="GO" id="GO:0004794">
    <property type="term" value="F:threonine deaminase activity"/>
    <property type="evidence" value="ECO:0007669"/>
    <property type="project" value="TreeGrafter"/>
</dbReference>
<dbReference type="PROSITE" id="PS00165">
    <property type="entry name" value="DEHYDRATASE_SER_THR"/>
    <property type="match status" value="1"/>
</dbReference>
<evidence type="ECO:0000313" key="13">
    <source>
        <dbReference type="Proteomes" id="UP000016929"/>
    </source>
</evidence>
<evidence type="ECO:0000259" key="11">
    <source>
        <dbReference type="Pfam" id="PF00291"/>
    </source>
</evidence>
<dbReference type="FunFam" id="3.40.50.1100:FF:000040">
    <property type="entry name" value="L-serine dehydratase, putative"/>
    <property type="match status" value="1"/>
</dbReference>
<dbReference type="OrthoDB" id="7773036at2759"/>
<dbReference type="EC" id="4.3.1.17" evidence="5"/>
<evidence type="ECO:0000256" key="5">
    <source>
        <dbReference type="ARBA" id="ARBA00012093"/>
    </source>
</evidence>
<evidence type="ECO:0000256" key="8">
    <source>
        <dbReference type="ARBA" id="ARBA00022898"/>
    </source>
</evidence>
<dbReference type="SUPFAM" id="SSF53686">
    <property type="entry name" value="Tryptophan synthase beta subunit-like PLP-dependent enzymes"/>
    <property type="match status" value="1"/>
</dbReference>
<evidence type="ECO:0000256" key="1">
    <source>
        <dbReference type="ARBA" id="ARBA00001933"/>
    </source>
</evidence>
<comment type="catalytic activity">
    <reaction evidence="10">
        <text>L-serine = pyruvate + NH4(+)</text>
        <dbReference type="Rhea" id="RHEA:19169"/>
        <dbReference type="ChEBI" id="CHEBI:15361"/>
        <dbReference type="ChEBI" id="CHEBI:28938"/>
        <dbReference type="ChEBI" id="CHEBI:33384"/>
        <dbReference type="EC" id="4.3.1.17"/>
    </reaction>
</comment>
<dbReference type="GO" id="GO:0003941">
    <property type="term" value="F:L-serine ammonia-lyase activity"/>
    <property type="evidence" value="ECO:0007669"/>
    <property type="project" value="UniProtKB-EC"/>
</dbReference>
<dbReference type="HOGENOM" id="CLU_1102812_0_0_1"/>
<protein>
    <recommendedName>
        <fullName evidence="5">L-serine ammonia-lyase</fullName>
        <ecNumber evidence="5">4.3.1.17</ecNumber>
    </recommendedName>
</protein>
<dbReference type="GO" id="GO:0009097">
    <property type="term" value="P:isoleucine biosynthetic process"/>
    <property type="evidence" value="ECO:0007669"/>
    <property type="project" value="TreeGrafter"/>
</dbReference>
<keyword evidence="9" id="KW-0456">Lyase</keyword>
<proteinExistence type="inferred from homology"/>
<dbReference type="PANTHER" id="PTHR48078:SF2">
    <property type="entry name" value="CATABOLIC L-SERINE_THREONINE DEHYDRATASE"/>
    <property type="match status" value="1"/>
</dbReference>
<organism evidence="12 13">
    <name type="scientific">Fusarium oxysporum f. sp. cubense (strain race 4)</name>
    <name type="common">Panama disease fungus</name>
    <dbReference type="NCBI Taxonomy" id="2502994"/>
    <lineage>
        <taxon>Eukaryota</taxon>
        <taxon>Fungi</taxon>
        <taxon>Dikarya</taxon>
        <taxon>Ascomycota</taxon>
        <taxon>Pezizomycotina</taxon>
        <taxon>Sordariomycetes</taxon>
        <taxon>Hypocreomycetidae</taxon>
        <taxon>Hypocreales</taxon>
        <taxon>Nectriaceae</taxon>
        <taxon>Fusarium</taxon>
        <taxon>Fusarium oxysporum species complex</taxon>
    </lineage>
</organism>
<evidence type="ECO:0000256" key="7">
    <source>
        <dbReference type="ARBA" id="ARBA00022490"/>
    </source>
</evidence>
<sequence>MGSLGSDAKLPWIRTPCLLNPQLSRVAGCNVYLKLENLQPSGSFKSRGIGNLMTQAAAAATGPVHFYCSSGGNAGLACATSALSLGQKATIVIPTIITELMKGKLLDLGVEVHQEGRNWAECDKYMREELLANDPTGIYVPPFDDPRVWDGAATMVDEIRDQLEEPIEAIVCSVGGGGLINGLMQGVEGRPWQDKKPAVVAVETKGADMSGRSNRTIKRTLHQMSYRSPRDDTEAIMECIKAVDDIITDREL</sequence>
<evidence type="ECO:0000256" key="3">
    <source>
        <dbReference type="ARBA" id="ARBA00004742"/>
    </source>
</evidence>
<dbReference type="InterPro" id="IPR036052">
    <property type="entry name" value="TrpB-like_PALP_sf"/>
</dbReference>
<evidence type="ECO:0000256" key="6">
    <source>
        <dbReference type="ARBA" id="ARBA00022432"/>
    </source>
</evidence>
<name>N1RF02_FUSC4</name>
<reference evidence="13" key="2">
    <citation type="journal article" date="2014" name="PLoS ONE">
        <title>Genome and Transcriptome Analysis of the Fungal Pathogen Fusarium oxysporum f. sp. cubense Causing Banana Vascular Wilt Disease.</title>
        <authorList>
            <person name="Guo L."/>
            <person name="Han L."/>
            <person name="Yang L."/>
            <person name="Zeng H."/>
            <person name="Fan D."/>
            <person name="Zhu Y."/>
            <person name="Feng Y."/>
            <person name="Wang G."/>
            <person name="Peng C."/>
            <person name="Jiang X."/>
            <person name="Zhou D."/>
            <person name="Ni P."/>
            <person name="Liang C."/>
            <person name="Liu L."/>
            <person name="Wang J."/>
            <person name="Mao C."/>
            <person name="Fang X."/>
            <person name="Peng M."/>
            <person name="Huang J."/>
        </authorList>
    </citation>
    <scope>NUCLEOTIDE SEQUENCE [LARGE SCALE GENOMIC DNA]</scope>
    <source>
        <strain evidence="13">race 4</strain>
    </source>
</reference>
<comment type="subcellular location">
    <subcellularLocation>
        <location evidence="2">Cytoplasm</location>
    </subcellularLocation>
</comment>